<dbReference type="AlphaFoldDB" id="A0AAP5IEP9"/>
<dbReference type="InterPro" id="IPR002562">
    <property type="entry name" value="3'-5'_exonuclease_dom"/>
</dbReference>
<sequence>MTALRHLIAQNSSYPECLANLPLFEPDKPVSLTPFSEPRKLTPQKSYKLIDNFTGLEEAVEELSTAPVLGIDTETTGLDPHCDQLRLIQLAATDFPVVLVDVFKIPLRRKMWALLTKFFDSTAIKVFHNAKFDLKFFTKVGLKIKGQLFDTQIAHQLLTAGLKEKASLKVIAHKYLGVELEKESQQSDWSVKELTEEQLSYAALDARILLDLRNVLRLKLKQADLVQTAVIEFGAIPAVAQMEYQGMFLDLSKWEIQVREMAIARQKAAEELQTLLVSDNPQMTIVEGANRINLNSHQQLLKAIQAQGVPIQSTNKNHIAPLASKYPVLAALQKYRKSSKSLSAFGNALPTHVSPHTQRIHSSIWQLGAVSGRFSFSHPNLQQVPRKFEIRRCFTAAPGNKLIIADYSQIELRIAAEISGDWTMINAYQTGQDLHRLTASLVLGKPLDEVVKSDRQMAKPINFGLIYGMFPPRLQNYASVEYGVEMTLRDAKIFRLKFFESYRGLAQWHQRVNNALYSNKTWETRTLAKRRRQWLPDKNPSLNEMLNLPVQGTSADITKLALAQLLFELEGTAAVIIAVVHDEIILECPESNALQASEILKRVMIQAGRKFLNRVPVEVEVAIADNWAEK</sequence>
<dbReference type="GO" id="GO:0008408">
    <property type="term" value="F:3'-5' exonuclease activity"/>
    <property type="evidence" value="ECO:0007669"/>
    <property type="project" value="InterPro"/>
</dbReference>
<dbReference type="GO" id="GO:0003677">
    <property type="term" value="F:DNA binding"/>
    <property type="evidence" value="ECO:0007669"/>
    <property type="project" value="InterPro"/>
</dbReference>
<evidence type="ECO:0000256" key="2">
    <source>
        <dbReference type="ARBA" id="ARBA00020311"/>
    </source>
</evidence>
<dbReference type="SMART" id="SM00482">
    <property type="entry name" value="POLAc"/>
    <property type="match status" value="1"/>
</dbReference>
<dbReference type="GO" id="GO:0006261">
    <property type="term" value="P:DNA-templated DNA replication"/>
    <property type="evidence" value="ECO:0007669"/>
    <property type="project" value="InterPro"/>
</dbReference>
<accession>A0AAP5IEP9</accession>
<comment type="similarity">
    <text evidence="1">Belongs to the DNA polymerase type-A family.</text>
</comment>
<dbReference type="Gene3D" id="3.30.70.370">
    <property type="match status" value="1"/>
</dbReference>
<keyword evidence="6" id="KW-1185">Reference proteome</keyword>
<dbReference type="Gene3D" id="1.20.1060.10">
    <property type="entry name" value="Taq DNA Polymerase, Chain T, domain 4"/>
    <property type="match status" value="1"/>
</dbReference>
<dbReference type="Proteomes" id="UP000667802">
    <property type="component" value="Unassembled WGS sequence"/>
</dbReference>
<proteinExistence type="inferred from homology"/>
<dbReference type="Gene3D" id="1.10.150.20">
    <property type="entry name" value="5' to 3' exonuclease, C-terminal subdomain"/>
    <property type="match status" value="1"/>
</dbReference>
<dbReference type="Pfam" id="PF01612">
    <property type="entry name" value="DNA_pol_A_exo1"/>
    <property type="match status" value="1"/>
</dbReference>
<evidence type="ECO:0000256" key="1">
    <source>
        <dbReference type="ARBA" id="ARBA00007705"/>
    </source>
</evidence>
<organism evidence="5 6">
    <name type="scientific">Aetokthonos hydrillicola Thurmond2011</name>
    <dbReference type="NCBI Taxonomy" id="2712845"/>
    <lineage>
        <taxon>Bacteria</taxon>
        <taxon>Bacillati</taxon>
        <taxon>Cyanobacteriota</taxon>
        <taxon>Cyanophyceae</taxon>
        <taxon>Nostocales</taxon>
        <taxon>Hapalosiphonaceae</taxon>
        <taxon>Aetokthonos</taxon>
    </lineage>
</organism>
<keyword evidence="5" id="KW-0269">Exonuclease</keyword>
<evidence type="ECO:0000313" key="5">
    <source>
        <dbReference type="EMBL" id="MDR9899019.1"/>
    </source>
</evidence>
<dbReference type="InterPro" id="IPR002298">
    <property type="entry name" value="DNA_polymerase_A"/>
</dbReference>
<name>A0AAP5IEP9_9CYAN</name>
<dbReference type="PRINTS" id="PR00868">
    <property type="entry name" value="DNAPOLI"/>
</dbReference>
<evidence type="ECO:0000259" key="3">
    <source>
        <dbReference type="SMART" id="SM00474"/>
    </source>
</evidence>
<dbReference type="RefSeq" id="WP_208344527.1">
    <property type="nucleotide sequence ID" value="NZ_CAWQFN010000510.1"/>
</dbReference>
<dbReference type="InterPro" id="IPR043502">
    <property type="entry name" value="DNA/RNA_pol_sf"/>
</dbReference>
<dbReference type="Pfam" id="PF00476">
    <property type="entry name" value="DNA_pol_A"/>
    <property type="match status" value="1"/>
</dbReference>
<dbReference type="InterPro" id="IPR012337">
    <property type="entry name" value="RNaseH-like_sf"/>
</dbReference>
<dbReference type="Gene3D" id="3.30.420.10">
    <property type="entry name" value="Ribonuclease H-like superfamily/Ribonuclease H"/>
    <property type="match status" value="1"/>
</dbReference>
<evidence type="ECO:0000259" key="4">
    <source>
        <dbReference type="SMART" id="SM00482"/>
    </source>
</evidence>
<keyword evidence="5" id="KW-0540">Nuclease</keyword>
<gene>
    <name evidence="5" type="ORF">G7B40_031335</name>
</gene>
<dbReference type="SUPFAM" id="SSF53098">
    <property type="entry name" value="Ribonuclease H-like"/>
    <property type="match status" value="1"/>
</dbReference>
<feature type="domain" description="3'-5' exonuclease" evidence="3">
    <location>
        <begin position="47"/>
        <end position="221"/>
    </location>
</feature>
<dbReference type="SUPFAM" id="SSF56672">
    <property type="entry name" value="DNA/RNA polymerases"/>
    <property type="match status" value="1"/>
</dbReference>
<feature type="domain" description="DNA-directed DNA polymerase family A palm" evidence="4">
    <location>
        <begin position="387"/>
        <end position="592"/>
    </location>
</feature>
<keyword evidence="5" id="KW-0378">Hydrolase</keyword>
<dbReference type="CDD" id="cd08639">
    <property type="entry name" value="DNA_pol_A_Aquificae_like"/>
    <property type="match status" value="1"/>
</dbReference>
<dbReference type="NCBIfam" id="NF011539">
    <property type="entry name" value="PRK14975.1-3"/>
    <property type="match status" value="1"/>
</dbReference>
<dbReference type="GO" id="GO:0006302">
    <property type="term" value="P:double-strand break repair"/>
    <property type="evidence" value="ECO:0007669"/>
    <property type="project" value="TreeGrafter"/>
</dbReference>
<dbReference type="EMBL" id="JAALHA020000021">
    <property type="protein sequence ID" value="MDR9899019.1"/>
    <property type="molecule type" value="Genomic_DNA"/>
</dbReference>
<evidence type="ECO:0000313" key="6">
    <source>
        <dbReference type="Proteomes" id="UP000667802"/>
    </source>
</evidence>
<dbReference type="InterPro" id="IPR001098">
    <property type="entry name" value="DNA-dir_DNA_pol_A_palm_dom"/>
</dbReference>
<dbReference type="PANTHER" id="PTHR10133">
    <property type="entry name" value="DNA POLYMERASE I"/>
    <property type="match status" value="1"/>
</dbReference>
<reference evidence="6" key="1">
    <citation type="journal article" date="2021" name="Science">
        <title>Hunting the eagle killer: A cyanobacterial neurotoxin causes vacuolar myelinopathy.</title>
        <authorList>
            <person name="Breinlinger S."/>
            <person name="Phillips T.J."/>
            <person name="Haram B.N."/>
            <person name="Mares J."/>
            <person name="Martinez Yerena J.A."/>
            <person name="Hrouzek P."/>
            <person name="Sobotka R."/>
            <person name="Henderson W.M."/>
            <person name="Schmieder P."/>
            <person name="Williams S.M."/>
            <person name="Lauderdale J.D."/>
            <person name="Wilde H.D."/>
            <person name="Gerrin W."/>
            <person name="Kust A."/>
            <person name="Washington J.W."/>
            <person name="Wagner C."/>
            <person name="Geier B."/>
            <person name="Liebeke M."/>
            <person name="Enke H."/>
            <person name="Niedermeyer T.H.J."/>
            <person name="Wilde S.B."/>
        </authorList>
    </citation>
    <scope>NUCLEOTIDE SEQUENCE [LARGE SCALE GENOMIC DNA]</scope>
    <source>
        <strain evidence="6">Thurmond2011</strain>
    </source>
</reference>
<comment type="caution">
    <text evidence="5">The sequence shown here is derived from an EMBL/GenBank/DDBJ whole genome shotgun (WGS) entry which is preliminary data.</text>
</comment>
<protein>
    <recommendedName>
        <fullName evidence="2">DNA polymerase I</fullName>
    </recommendedName>
</protein>
<dbReference type="InterPro" id="IPR036397">
    <property type="entry name" value="RNaseH_sf"/>
</dbReference>
<dbReference type="GO" id="GO:0003887">
    <property type="term" value="F:DNA-directed DNA polymerase activity"/>
    <property type="evidence" value="ECO:0007669"/>
    <property type="project" value="InterPro"/>
</dbReference>
<dbReference type="PANTHER" id="PTHR10133:SF62">
    <property type="entry name" value="DNA POLYMERASE THETA"/>
    <property type="match status" value="1"/>
</dbReference>
<dbReference type="CDD" id="cd06142">
    <property type="entry name" value="RNaseD_exo"/>
    <property type="match status" value="1"/>
</dbReference>
<dbReference type="SMART" id="SM00474">
    <property type="entry name" value="35EXOc"/>
    <property type="match status" value="1"/>
</dbReference>